<dbReference type="Pfam" id="PF00082">
    <property type="entry name" value="Peptidase_S8"/>
    <property type="match status" value="1"/>
</dbReference>
<feature type="domain" description="Peptidase S8/S53" evidence="7">
    <location>
        <begin position="206"/>
        <end position="442"/>
    </location>
</feature>
<dbReference type="InterPro" id="IPR023828">
    <property type="entry name" value="Peptidase_S8_Ser-AS"/>
</dbReference>
<evidence type="ECO:0000256" key="4">
    <source>
        <dbReference type="ARBA" id="ARBA00022825"/>
    </source>
</evidence>
<dbReference type="InterPro" id="IPR022398">
    <property type="entry name" value="Peptidase_S8_His-AS"/>
</dbReference>
<proteinExistence type="inferred from homology"/>
<dbReference type="PRINTS" id="PR00723">
    <property type="entry name" value="SUBTILISIN"/>
</dbReference>
<reference evidence="9" key="1">
    <citation type="submission" date="2022-08" db="EMBL/GenBank/DDBJ databases">
        <authorList>
            <person name="Kallberg Y."/>
            <person name="Tangrot J."/>
            <person name="Rosling A."/>
        </authorList>
    </citation>
    <scope>NUCLEOTIDE SEQUENCE</scope>
    <source>
        <strain evidence="9">Wild A</strain>
    </source>
</reference>
<accession>A0A9W4WII4</accession>
<keyword evidence="3 5" id="KW-0378">Hydrolase</keyword>
<comment type="caution">
    <text evidence="9">The sequence shown here is derived from an EMBL/GenBank/DDBJ whole genome shotgun (WGS) entry which is preliminary data.</text>
</comment>
<feature type="domain" description="Inhibitor I9" evidence="8">
    <location>
        <begin position="72"/>
        <end position="164"/>
    </location>
</feature>
<dbReference type="InterPro" id="IPR023827">
    <property type="entry name" value="Peptidase_S8_Asp-AS"/>
</dbReference>
<dbReference type="PANTHER" id="PTHR43806">
    <property type="entry name" value="PEPTIDASE S8"/>
    <property type="match status" value="1"/>
</dbReference>
<feature type="active site" description="Charge relay system" evidence="5">
    <location>
        <position position="246"/>
    </location>
</feature>
<evidence type="ECO:0000256" key="3">
    <source>
        <dbReference type="ARBA" id="ARBA00022801"/>
    </source>
</evidence>
<evidence type="ECO:0000259" key="7">
    <source>
        <dbReference type="Pfam" id="PF00082"/>
    </source>
</evidence>
<dbReference type="AlphaFoldDB" id="A0A9W4WII4"/>
<evidence type="ECO:0000313" key="9">
    <source>
        <dbReference type="EMBL" id="CAI2164283.1"/>
    </source>
</evidence>
<evidence type="ECO:0000256" key="6">
    <source>
        <dbReference type="RuleBase" id="RU003355"/>
    </source>
</evidence>
<name>A0A9W4WII4_9GLOM</name>
<dbReference type="PROSITE" id="PS00136">
    <property type="entry name" value="SUBTILASE_ASP"/>
    <property type="match status" value="1"/>
</dbReference>
<dbReference type="InterPro" id="IPR034193">
    <property type="entry name" value="PCSK9_ProteinaseK-like"/>
</dbReference>
<evidence type="ECO:0000313" key="10">
    <source>
        <dbReference type="Proteomes" id="UP001153678"/>
    </source>
</evidence>
<evidence type="ECO:0000259" key="8">
    <source>
        <dbReference type="Pfam" id="PF05922"/>
    </source>
</evidence>
<evidence type="ECO:0000256" key="5">
    <source>
        <dbReference type="PROSITE-ProRule" id="PRU01240"/>
    </source>
</evidence>
<organism evidence="9 10">
    <name type="scientific">Funneliformis geosporum</name>
    <dbReference type="NCBI Taxonomy" id="1117311"/>
    <lineage>
        <taxon>Eukaryota</taxon>
        <taxon>Fungi</taxon>
        <taxon>Fungi incertae sedis</taxon>
        <taxon>Mucoromycota</taxon>
        <taxon>Glomeromycotina</taxon>
        <taxon>Glomeromycetes</taxon>
        <taxon>Glomerales</taxon>
        <taxon>Glomeraceae</taxon>
        <taxon>Funneliformis</taxon>
    </lineage>
</organism>
<dbReference type="InterPro" id="IPR036852">
    <property type="entry name" value="Peptidase_S8/S53_dom_sf"/>
</dbReference>
<dbReference type="GO" id="GO:0005615">
    <property type="term" value="C:extracellular space"/>
    <property type="evidence" value="ECO:0007669"/>
    <property type="project" value="TreeGrafter"/>
</dbReference>
<dbReference type="CDD" id="cd04077">
    <property type="entry name" value="Peptidases_S8_PCSK9_ProteinaseK_like"/>
    <property type="match status" value="1"/>
</dbReference>
<dbReference type="SUPFAM" id="SSF52743">
    <property type="entry name" value="Subtilisin-like"/>
    <property type="match status" value="1"/>
</dbReference>
<gene>
    <name evidence="9" type="ORF">FWILDA_LOCUS1489</name>
</gene>
<dbReference type="PANTHER" id="PTHR43806:SF11">
    <property type="entry name" value="CEREVISIN-RELATED"/>
    <property type="match status" value="1"/>
</dbReference>
<keyword evidence="4 5" id="KW-0720">Serine protease</keyword>
<dbReference type="GO" id="GO:0004252">
    <property type="term" value="F:serine-type endopeptidase activity"/>
    <property type="evidence" value="ECO:0007669"/>
    <property type="project" value="UniProtKB-UniRule"/>
</dbReference>
<evidence type="ECO:0000256" key="2">
    <source>
        <dbReference type="ARBA" id="ARBA00022670"/>
    </source>
</evidence>
<dbReference type="InterPro" id="IPR000209">
    <property type="entry name" value="Peptidase_S8/S53_dom"/>
</dbReference>
<dbReference type="Pfam" id="PF05922">
    <property type="entry name" value="Inhibitor_I9"/>
    <property type="match status" value="1"/>
</dbReference>
<dbReference type="PROSITE" id="PS00137">
    <property type="entry name" value="SUBTILASE_HIS"/>
    <property type="match status" value="1"/>
</dbReference>
<dbReference type="OrthoDB" id="206201at2759"/>
<dbReference type="InterPro" id="IPR050131">
    <property type="entry name" value="Peptidase_S8_subtilisin-like"/>
</dbReference>
<sequence>MGVITVFVLLSSNFKQATYSNSISSIFEERGLEIMYLEMWFAFLVSSVEPAGDVECPPKTQSEQYAKEKTEKFIVIFKNESSAKTEESIMAKHYKIMKECYNKRVEHVLESKSSSSSKDNDVLRDFSIGSIQGYSANFGNSFVKEQLKKMKGLAIIEKDAKVKINYAVPQLYKRTVVKNPTPNIDRVDQAKFPLDKSFTFPDTAGEDVDIYIIDTGISTKHSEFGGRAKSGGAFCEGCNENDENGHGTHVASIAAGKTLGVARKANLIAIRVLDADGSGSNAGVIDGMTAVIDQHKKSKNKNSVVNMSLGGSFSAAVNTAVKALTDAGVHVVAAAGNEASDSCTKSPASAPSAITVGATEAKSDDIADFSNFGKCNDIFAPGVDITGADFNNDKGKVVFSGTSQASPHVAGTVALVIAKDGNQSPAAMAKSIIDLSTKGVVKGLKKGTPNTFLRVPAA</sequence>
<keyword evidence="10" id="KW-1185">Reference proteome</keyword>
<feature type="active site" description="Charge relay system" evidence="5">
    <location>
        <position position="214"/>
    </location>
</feature>
<dbReference type="GO" id="GO:0006508">
    <property type="term" value="P:proteolysis"/>
    <property type="evidence" value="ECO:0007669"/>
    <property type="project" value="UniProtKB-KW"/>
</dbReference>
<dbReference type="InterPro" id="IPR010259">
    <property type="entry name" value="S8pro/Inhibitor_I9"/>
</dbReference>
<dbReference type="Proteomes" id="UP001153678">
    <property type="component" value="Unassembled WGS sequence"/>
</dbReference>
<comment type="similarity">
    <text evidence="1 5 6">Belongs to the peptidase S8 family.</text>
</comment>
<feature type="active site" description="Charge relay system" evidence="5">
    <location>
        <position position="403"/>
    </location>
</feature>
<protein>
    <submittedName>
        <fullName evidence="9">16623_t:CDS:1</fullName>
    </submittedName>
</protein>
<dbReference type="InterPro" id="IPR015500">
    <property type="entry name" value="Peptidase_S8_subtilisin-rel"/>
</dbReference>
<evidence type="ECO:0000256" key="1">
    <source>
        <dbReference type="ARBA" id="ARBA00011073"/>
    </source>
</evidence>
<dbReference type="EMBL" id="CAMKVN010000145">
    <property type="protein sequence ID" value="CAI2164283.1"/>
    <property type="molecule type" value="Genomic_DNA"/>
</dbReference>
<keyword evidence="2 5" id="KW-0645">Protease</keyword>
<dbReference type="PROSITE" id="PS51892">
    <property type="entry name" value="SUBTILASE"/>
    <property type="match status" value="1"/>
</dbReference>
<dbReference type="PROSITE" id="PS00138">
    <property type="entry name" value="SUBTILASE_SER"/>
    <property type="match status" value="1"/>
</dbReference>
<dbReference type="FunFam" id="3.40.50.200:FF:000014">
    <property type="entry name" value="Proteinase K"/>
    <property type="match status" value="1"/>
</dbReference>
<dbReference type="Gene3D" id="3.40.50.200">
    <property type="entry name" value="Peptidase S8/S53 domain"/>
    <property type="match status" value="1"/>
</dbReference>